<gene>
    <name evidence="2" type="ORF">MOP44_24935</name>
</gene>
<evidence type="ECO:0008006" key="4">
    <source>
        <dbReference type="Google" id="ProtNLM"/>
    </source>
</evidence>
<reference evidence="2" key="1">
    <citation type="submission" date="2021-04" db="EMBL/GenBank/DDBJ databases">
        <title>Phylogenetic analysis of Acidobacteriaceae.</title>
        <authorList>
            <person name="Qiu L."/>
            <person name="Zhang Q."/>
        </authorList>
    </citation>
    <scope>NUCLEOTIDE SEQUENCE</scope>
    <source>
        <strain evidence="2">DSM 25168</strain>
    </source>
</reference>
<organism evidence="2 3">
    <name type="scientific">Occallatibacter riparius</name>
    <dbReference type="NCBI Taxonomy" id="1002689"/>
    <lineage>
        <taxon>Bacteria</taxon>
        <taxon>Pseudomonadati</taxon>
        <taxon>Acidobacteriota</taxon>
        <taxon>Terriglobia</taxon>
        <taxon>Terriglobales</taxon>
        <taxon>Acidobacteriaceae</taxon>
        <taxon>Occallatibacter</taxon>
    </lineage>
</organism>
<dbReference type="RefSeq" id="WP_260793224.1">
    <property type="nucleotide sequence ID" value="NZ_CP093313.1"/>
</dbReference>
<keyword evidence="3" id="KW-1185">Reference proteome</keyword>
<dbReference type="KEGG" id="orp:MOP44_24935"/>
<evidence type="ECO:0000256" key="1">
    <source>
        <dbReference type="SAM" id="SignalP"/>
    </source>
</evidence>
<evidence type="ECO:0000313" key="3">
    <source>
        <dbReference type="Proteomes" id="UP001059380"/>
    </source>
</evidence>
<dbReference type="Proteomes" id="UP001059380">
    <property type="component" value="Chromosome"/>
</dbReference>
<proteinExistence type="predicted"/>
<dbReference type="AlphaFoldDB" id="A0A9J7BLN4"/>
<evidence type="ECO:0000313" key="2">
    <source>
        <dbReference type="EMBL" id="UWZ83796.1"/>
    </source>
</evidence>
<protein>
    <recommendedName>
        <fullName evidence="4">DUF4412 domain-containing protein</fullName>
    </recommendedName>
</protein>
<feature type="chain" id="PRO_5039906756" description="DUF4412 domain-containing protein" evidence="1">
    <location>
        <begin position="26"/>
        <end position="255"/>
    </location>
</feature>
<keyword evidence="1" id="KW-0732">Signal</keyword>
<name>A0A9J7BLN4_9BACT</name>
<feature type="signal peptide" evidence="1">
    <location>
        <begin position="1"/>
        <end position="25"/>
    </location>
</feature>
<accession>A0A9J7BLN4</accession>
<sequence>MHLYRLLGRIRVATLAMASTAGLCAQTPQAPKAQVAPPQVAQVADEATLIQRVDAANENRYAHVLSYTDTEHYAVFRGNDDTHPAAEMTVKITYEKGKGKTYDIVSKSGSTIIQKFGLEPLLENEKQINDPSVVKDSWFASANYDMHLKAGETRDLDGRTCVALAVTPKRKAPNMIDGTIWVDPSDGTIAMIEGLGSKSPSPFASTTQMMRQYTNIDGFSMANHARAESHNAVFGKTVVTIDYTDYQLHTDLPQH</sequence>
<dbReference type="EMBL" id="CP093313">
    <property type="protein sequence ID" value="UWZ83796.1"/>
    <property type="molecule type" value="Genomic_DNA"/>
</dbReference>